<gene>
    <name evidence="1" type="ORF">CKO28_14270</name>
</gene>
<comment type="caution">
    <text evidence="1">The sequence shown here is derived from an EMBL/GenBank/DDBJ whole genome shotgun (WGS) entry which is preliminary data.</text>
</comment>
<accession>A0ABS1DH79</accession>
<dbReference type="Proteomes" id="UP001296873">
    <property type="component" value="Unassembled WGS sequence"/>
</dbReference>
<protein>
    <submittedName>
        <fullName evidence="1">Uncharacterized protein</fullName>
    </submittedName>
</protein>
<proteinExistence type="predicted"/>
<organism evidence="1 2">
    <name type="scientific">Rhodovibrio sodomensis</name>
    <dbReference type="NCBI Taxonomy" id="1088"/>
    <lineage>
        <taxon>Bacteria</taxon>
        <taxon>Pseudomonadati</taxon>
        <taxon>Pseudomonadota</taxon>
        <taxon>Alphaproteobacteria</taxon>
        <taxon>Rhodospirillales</taxon>
        <taxon>Rhodovibrionaceae</taxon>
        <taxon>Rhodovibrio</taxon>
    </lineage>
</organism>
<evidence type="ECO:0000313" key="2">
    <source>
        <dbReference type="Proteomes" id="UP001296873"/>
    </source>
</evidence>
<sequence>MGMQAMKAAAIGERGRLADLHAVVAAEDLTEAQKASWLRLYEIGVDVPFNPLELMGAEVVKPDPIPW</sequence>
<dbReference type="EMBL" id="NRRL01000041">
    <property type="protein sequence ID" value="MBK1669199.1"/>
    <property type="molecule type" value="Genomic_DNA"/>
</dbReference>
<keyword evidence="2" id="KW-1185">Reference proteome</keyword>
<reference evidence="1 2" key="1">
    <citation type="journal article" date="2020" name="Microorganisms">
        <title>Osmotic Adaptation and Compatible Solute Biosynthesis of Phototrophic Bacteria as Revealed from Genome Analyses.</title>
        <authorList>
            <person name="Imhoff J.F."/>
            <person name="Rahn T."/>
            <person name="Kunzel S."/>
            <person name="Keller A."/>
            <person name="Neulinger S.C."/>
        </authorList>
    </citation>
    <scope>NUCLEOTIDE SEQUENCE [LARGE SCALE GENOMIC DNA]</scope>
    <source>
        <strain evidence="1 2">DSM 9895</strain>
    </source>
</reference>
<evidence type="ECO:0000313" key="1">
    <source>
        <dbReference type="EMBL" id="MBK1669199.1"/>
    </source>
</evidence>
<name>A0ABS1DH79_9PROT</name>